<proteinExistence type="predicted"/>
<dbReference type="Proteomes" id="UP001196413">
    <property type="component" value="Unassembled WGS sequence"/>
</dbReference>
<comment type="caution">
    <text evidence="1">The sequence shown here is derived from an EMBL/GenBank/DDBJ whole genome shotgun (WGS) entry which is preliminary data.</text>
</comment>
<reference evidence="1" key="1">
    <citation type="submission" date="2021-06" db="EMBL/GenBank/DDBJ databases">
        <title>Parelaphostrongylus tenuis whole genome reference sequence.</title>
        <authorList>
            <person name="Garwood T.J."/>
            <person name="Larsen P.A."/>
            <person name="Fountain-Jones N.M."/>
            <person name="Garbe J.R."/>
            <person name="Macchietto M.G."/>
            <person name="Kania S.A."/>
            <person name="Gerhold R.W."/>
            <person name="Richards J.E."/>
            <person name="Wolf T.M."/>
        </authorList>
    </citation>
    <scope>NUCLEOTIDE SEQUENCE</scope>
    <source>
        <strain evidence="1">MNPRO001-30</strain>
        <tissue evidence="1">Meninges</tissue>
    </source>
</reference>
<accession>A0AAD5NBW9</accession>
<evidence type="ECO:0000313" key="2">
    <source>
        <dbReference type="Proteomes" id="UP001196413"/>
    </source>
</evidence>
<dbReference type="AlphaFoldDB" id="A0AAD5NBW9"/>
<dbReference type="Gene3D" id="3.60.21.10">
    <property type="match status" value="1"/>
</dbReference>
<gene>
    <name evidence="1" type="ORF">KIN20_022960</name>
</gene>
<keyword evidence="2" id="KW-1185">Reference proteome</keyword>
<protein>
    <submittedName>
        <fullName evidence="1">Uncharacterized protein</fullName>
    </submittedName>
</protein>
<dbReference type="InterPro" id="IPR029052">
    <property type="entry name" value="Metallo-depent_PP-like"/>
</dbReference>
<dbReference type="SUPFAM" id="SSF56300">
    <property type="entry name" value="Metallo-dependent phosphatases"/>
    <property type="match status" value="1"/>
</dbReference>
<evidence type="ECO:0000313" key="1">
    <source>
        <dbReference type="EMBL" id="KAJ1363164.1"/>
    </source>
</evidence>
<dbReference type="EMBL" id="JAHQIW010004633">
    <property type="protein sequence ID" value="KAJ1363164.1"/>
    <property type="molecule type" value="Genomic_DNA"/>
</dbReference>
<organism evidence="1 2">
    <name type="scientific">Parelaphostrongylus tenuis</name>
    <name type="common">Meningeal worm</name>
    <dbReference type="NCBI Taxonomy" id="148309"/>
    <lineage>
        <taxon>Eukaryota</taxon>
        <taxon>Metazoa</taxon>
        <taxon>Ecdysozoa</taxon>
        <taxon>Nematoda</taxon>
        <taxon>Chromadorea</taxon>
        <taxon>Rhabditida</taxon>
        <taxon>Rhabditina</taxon>
        <taxon>Rhabditomorpha</taxon>
        <taxon>Strongyloidea</taxon>
        <taxon>Metastrongylidae</taxon>
        <taxon>Parelaphostrongylus</taxon>
    </lineage>
</organism>
<name>A0AAD5NBW9_PARTN</name>
<sequence>MDHGITVSDVAMIETNCNHTQQPRVTEQMANTMMHTLLIMIDHSSPWEETAPEPYLWSESPTIEHYGLLAEQEAGAGGVSLSYLIKYSSEELIDVQRCSIELFKMESTLAEINPPIVIVGDIHGQVSSIGVTFSSTKLHCIL</sequence>